<dbReference type="InterPro" id="IPR050482">
    <property type="entry name" value="Sensor_HK_TwoCompSys"/>
</dbReference>
<dbReference type="RefSeq" id="WP_148932761.1">
    <property type="nucleotide sequence ID" value="NZ_VNHS01000013.1"/>
</dbReference>
<evidence type="ECO:0000256" key="7">
    <source>
        <dbReference type="ARBA" id="ARBA00022840"/>
    </source>
</evidence>
<dbReference type="InterPro" id="IPR011712">
    <property type="entry name" value="Sig_transdc_His_kin_sub3_dim/P"/>
</dbReference>
<dbReference type="AlphaFoldDB" id="A0A5S5BRQ9"/>
<protein>
    <recommendedName>
        <fullName evidence="2">histidine kinase</fullName>
        <ecNumber evidence="2">2.7.13.3</ecNumber>
    </recommendedName>
</protein>
<dbReference type="GO" id="GO:0000155">
    <property type="term" value="F:phosphorelay sensor kinase activity"/>
    <property type="evidence" value="ECO:0007669"/>
    <property type="project" value="InterPro"/>
</dbReference>
<evidence type="ECO:0000313" key="12">
    <source>
        <dbReference type="Proteomes" id="UP000323257"/>
    </source>
</evidence>
<evidence type="ECO:0000256" key="5">
    <source>
        <dbReference type="ARBA" id="ARBA00022741"/>
    </source>
</evidence>
<keyword evidence="5" id="KW-0547">Nucleotide-binding</keyword>
<dbReference type="PANTHER" id="PTHR24421">
    <property type="entry name" value="NITRATE/NITRITE SENSOR PROTEIN NARX-RELATED"/>
    <property type="match status" value="1"/>
</dbReference>
<keyword evidence="8" id="KW-0902">Two-component regulatory system</keyword>
<comment type="catalytic activity">
    <reaction evidence="1">
        <text>ATP + protein L-histidine = ADP + protein N-phospho-L-histidine.</text>
        <dbReference type="EC" id="2.7.13.3"/>
    </reaction>
</comment>
<dbReference type="OrthoDB" id="773385at2"/>
<feature type="domain" description="Signal transduction histidine kinase subgroup 3 dimerisation and phosphoacceptor" evidence="10">
    <location>
        <begin position="80"/>
        <end position="143"/>
    </location>
</feature>
<evidence type="ECO:0000256" key="9">
    <source>
        <dbReference type="SAM" id="MobiDB-lite"/>
    </source>
</evidence>
<dbReference type="EMBL" id="VNHS01000013">
    <property type="protein sequence ID" value="TYP69759.1"/>
    <property type="molecule type" value="Genomic_DNA"/>
</dbReference>
<sequence length="287" mass="32307">MQYKRIKWLILWIPTATIALWEYVRHAFLLPYISMDLGNLLAPVIVLVVTLTLVRGLMRMLEEAHESLQRERAVKAALVEREQLARELHDGISQSLFLLAVKLDRLERETEGGAAAQTAVQLRGTVRRVFEDVRQSIANLRSEPSLADTEWMQPVMLLAEELERSDGLRVEMDWRLSELGLSSKQKVELIAIIREAMLNVQKHAGATRMLVRTEPAEGGGFRCTVEDDGAGADMDELMAKGRYGIRMMMDRAKEMDWQLDIGRVGGPAAREERGGGLRVELSSKEGA</sequence>
<evidence type="ECO:0000256" key="6">
    <source>
        <dbReference type="ARBA" id="ARBA00022777"/>
    </source>
</evidence>
<evidence type="ECO:0000259" key="10">
    <source>
        <dbReference type="Pfam" id="PF07730"/>
    </source>
</evidence>
<dbReference type="Pfam" id="PF07730">
    <property type="entry name" value="HisKA_3"/>
    <property type="match status" value="1"/>
</dbReference>
<evidence type="ECO:0000313" key="11">
    <source>
        <dbReference type="EMBL" id="TYP69759.1"/>
    </source>
</evidence>
<keyword evidence="12" id="KW-1185">Reference proteome</keyword>
<feature type="compositionally biased region" description="Basic and acidic residues" evidence="9">
    <location>
        <begin position="269"/>
        <end position="287"/>
    </location>
</feature>
<dbReference type="Proteomes" id="UP000323257">
    <property type="component" value="Unassembled WGS sequence"/>
</dbReference>
<evidence type="ECO:0000256" key="8">
    <source>
        <dbReference type="ARBA" id="ARBA00023012"/>
    </source>
</evidence>
<accession>A0A5S5BRQ9</accession>
<proteinExistence type="predicted"/>
<name>A0A5S5BRQ9_9BACL</name>
<dbReference type="GO" id="GO:0005524">
    <property type="term" value="F:ATP binding"/>
    <property type="evidence" value="ECO:0007669"/>
    <property type="project" value="UniProtKB-KW"/>
</dbReference>
<keyword evidence="6 11" id="KW-0418">Kinase</keyword>
<keyword evidence="7" id="KW-0067">ATP-binding</keyword>
<keyword evidence="3" id="KW-0597">Phosphoprotein</keyword>
<gene>
    <name evidence="11" type="ORF">BCM02_11390</name>
</gene>
<feature type="region of interest" description="Disordered" evidence="9">
    <location>
        <begin position="266"/>
        <end position="287"/>
    </location>
</feature>
<keyword evidence="4" id="KW-0808">Transferase</keyword>
<dbReference type="Gene3D" id="1.20.5.1930">
    <property type="match status" value="1"/>
</dbReference>
<dbReference type="Gene3D" id="3.30.565.10">
    <property type="entry name" value="Histidine kinase-like ATPase, C-terminal domain"/>
    <property type="match status" value="1"/>
</dbReference>
<dbReference type="SUPFAM" id="SSF55874">
    <property type="entry name" value="ATPase domain of HSP90 chaperone/DNA topoisomerase II/histidine kinase"/>
    <property type="match status" value="1"/>
</dbReference>
<dbReference type="EC" id="2.7.13.3" evidence="2"/>
<evidence type="ECO:0000256" key="4">
    <source>
        <dbReference type="ARBA" id="ARBA00022679"/>
    </source>
</evidence>
<dbReference type="GO" id="GO:0016020">
    <property type="term" value="C:membrane"/>
    <property type="evidence" value="ECO:0007669"/>
    <property type="project" value="InterPro"/>
</dbReference>
<evidence type="ECO:0000256" key="1">
    <source>
        <dbReference type="ARBA" id="ARBA00000085"/>
    </source>
</evidence>
<comment type="caution">
    <text evidence="11">The sequence shown here is derived from an EMBL/GenBank/DDBJ whole genome shotgun (WGS) entry which is preliminary data.</text>
</comment>
<dbReference type="GO" id="GO:0046983">
    <property type="term" value="F:protein dimerization activity"/>
    <property type="evidence" value="ECO:0007669"/>
    <property type="project" value="InterPro"/>
</dbReference>
<reference evidence="11 12" key="1">
    <citation type="submission" date="2019-07" db="EMBL/GenBank/DDBJ databases">
        <title>Genomic Encyclopedia of Type Strains, Phase III (KMG-III): the genomes of soil and plant-associated and newly described type strains.</title>
        <authorList>
            <person name="Whitman W."/>
        </authorList>
    </citation>
    <scope>NUCLEOTIDE SEQUENCE [LARGE SCALE GENOMIC DNA]</scope>
    <source>
        <strain evidence="11 12">BL24</strain>
    </source>
</reference>
<dbReference type="InterPro" id="IPR036890">
    <property type="entry name" value="HATPase_C_sf"/>
</dbReference>
<organism evidence="11 12">
    <name type="scientific">Paenibacillus methanolicus</name>
    <dbReference type="NCBI Taxonomy" id="582686"/>
    <lineage>
        <taxon>Bacteria</taxon>
        <taxon>Bacillati</taxon>
        <taxon>Bacillota</taxon>
        <taxon>Bacilli</taxon>
        <taxon>Bacillales</taxon>
        <taxon>Paenibacillaceae</taxon>
        <taxon>Paenibacillus</taxon>
    </lineage>
</organism>
<dbReference type="PANTHER" id="PTHR24421:SF10">
    <property type="entry name" value="NITRATE_NITRITE SENSOR PROTEIN NARQ"/>
    <property type="match status" value="1"/>
</dbReference>
<evidence type="ECO:0000256" key="3">
    <source>
        <dbReference type="ARBA" id="ARBA00022553"/>
    </source>
</evidence>
<evidence type="ECO:0000256" key="2">
    <source>
        <dbReference type="ARBA" id="ARBA00012438"/>
    </source>
</evidence>